<dbReference type="InterPro" id="IPR054722">
    <property type="entry name" value="PolX-like_BBD"/>
</dbReference>
<evidence type="ECO:0000313" key="3">
    <source>
        <dbReference type="Proteomes" id="UP000800096"/>
    </source>
</evidence>
<dbReference type="Proteomes" id="UP000800096">
    <property type="component" value="Unassembled WGS sequence"/>
</dbReference>
<sequence length="163" mass="18382">MHYGCDCIKRHYNHCSASIRQLLVVRIYEKNMIDQILRIKNGDSVEGVGLELNCRTHLHDQGYEVNTSLKDFDTEIFKKPIINSGANCHLINNKKWFKTFKEFAANARGKAKAANKSSLKLEGGGTVVFPIQGDDGILRDLELQNVFYCPSARQNIISLGLLI</sequence>
<name>A0A6A5QD37_AMPQU</name>
<keyword evidence="3" id="KW-1185">Reference proteome</keyword>
<dbReference type="AlphaFoldDB" id="A0A6A5QD37"/>
<reference evidence="2" key="1">
    <citation type="journal article" date="2020" name="Stud. Mycol.">
        <title>101 Dothideomycetes genomes: a test case for predicting lifestyles and emergence of pathogens.</title>
        <authorList>
            <person name="Haridas S."/>
            <person name="Albert R."/>
            <person name="Binder M."/>
            <person name="Bloem J."/>
            <person name="Labutti K."/>
            <person name="Salamov A."/>
            <person name="Andreopoulos B."/>
            <person name="Baker S."/>
            <person name="Barry K."/>
            <person name="Bills G."/>
            <person name="Bluhm B."/>
            <person name="Cannon C."/>
            <person name="Castanera R."/>
            <person name="Culley D."/>
            <person name="Daum C."/>
            <person name="Ezra D."/>
            <person name="Gonzalez J."/>
            <person name="Henrissat B."/>
            <person name="Kuo A."/>
            <person name="Liang C."/>
            <person name="Lipzen A."/>
            <person name="Lutzoni F."/>
            <person name="Magnuson J."/>
            <person name="Mondo S."/>
            <person name="Nolan M."/>
            <person name="Ohm R."/>
            <person name="Pangilinan J."/>
            <person name="Park H.-J."/>
            <person name="Ramirez L."/>
            <person name="Alfaro M."/>
            <person name="Sun H."/>
            <person name="Tritt A."/>
            <person name="Yoshinaga Y."/>
            <person name="Zwiers L.-H."/>
            <person name="Turgeon B."/>
            <person name="Goodwin S."/>
            <person name="Spatafora J."/>
            <person name="Crous P."/>
            <person name="Grigoriev I."/>
        </authorList>
    </citation>
    <scope>NUCLEOTIDE SEQUENCE</scope>
    <source>
        <strain evidence="2">HMLAC05119</strain>
    </source>
</reference>
<gene>
    <name evidence="2" type="ORF">BDU57DRAFT_597296</name>
</gene>
<protein>
    <recommendedName>
        <fullName evidence="1">Retrovirus-related Pol polyprotein from transposon TNT 1-94-like beta-barrel domain-containing protein</fullName>
    </recommendedName>
</protein>
<evidence type="ECO:0000259" key="1">
    <source>
        <dbReference type="Pfam" id="PF22936"/>
    </source>
</evidence>
<proteinExistence type="predicted"/>
<dbReference type="Pfam" id="PF22936">
    <property type="entry name" value="Pol_BBD"/>
    <property type="match status" value="1"/>
</dbReference>
<organism evidence="2 3">
    <name type="scientific">Ampelomyces quisqualis</name>
    <name type="common">Powdery mildew agent</name>
    <dbReference type="NCBI Taxonomy" id="50730"/>
    <lineage>
        <taxon>Eukaryota</taxon>
        <taxon>Fungi</taxon>
        <taxon>Dikarya</taxon>
        <taxon>Ascomycota</taxon>
        <taxon>Pezizomycotina</taxon>
        <taxon>Dothideomycetes</taxon>
        <taxon>Pleosporomycetidae</taxon>
        <taxon>Pleosporales</taxon>
        <taxon>Pleosporineae</taxon>
        <taxon>Phaeosphaeriaceae</taxon>
        <taxon>Ampelomyces</taxon>
    </lineage>
</organism>
<evidence type="ECO:0000313" key="2">
    <source>
        <dbReference type="EMBL" id="KAF1912760.1"/>
    </source>
</evidence>
<dbReference type="EMBL" id="ML979139">
    <property type="protein sequence ID" value="KAF1912760.1"/>
    <property type="molecule type" value="Genomic_DNA"/>
</dbReference>
<accession>A0A6A5QD37</accession>
<feature type="domain" description="Retrovirus-related Pol polyprotein from transposon TNT 1-94-like beta-barrel" evidence="1">
    <location>
        <begin position="81"/>
        <end position="162"/>
    </location>
</feature>